<protein>
    <submittedName>
        <fullName evidence="3">Cell division protein FtsA</fullName>
    </submittedName>
</protein>
<proteinExistence type="predicted"/>
<dbReference type="SUPFAM" id="SSF53067">
    <property type="entry name" value="Actin-like ATPase domain"/>
    <property type="match status" value="2"/>
</dbReference>
<evidence type="ECO:0000313" key="3">
    <source>
        <dbReference type="EMBL" id="SFM15733.1"/>
    </source>
</evidence>
<dbReference type="InterPro" id="IPR050696">
    <property type="entry name" value="FtsA/MreB"/>
</dbReference>
<dbReference type="InterPro" id="IPR043129">
    <property type="entry name" value="ATPase_NBD"/>
</dbReference>
<dbReference type="InterPro" id="IPR005883">
    <property type="entry name" value="PilM"/>
</dbReference>
<dbReference type="Proteomes" id="UP000198535">
    <property type="component" value="Unassembled WGS sequence"/>
</dbReference>
<name>A0A1I4NKN5_9EURY</name>
<keyword evidence="4" id="KW-1185">Reference proteome</keyword>
<dbReference type="Gene3D" id="3.30.420.40">
    <property type="match status" value="2"/>
</dbReference>
<dbReference type="PANTHER" id="PTHR32432:SF3">
    <property type="entry name" value="ETHANOLAMINE UTILIZATION PROTEIN EUTJ"/>
    <property type="match status" value="1"/>
</dbReference>
<sequence length="706" mass="77101">MNSAHFALDIGTRTVVGLITDNEQLNIKAACIYEHNERSMQDGQIHDVEKVARVVDAVKTDLERQIGHELSKVSVAVAGRALRTSKVKLSLEIPYREITRMDISELEFEAVARAGNELGINEGFNCVGYSVVSYELDGQRIANIVGQKGSSISVEVLATFLPEAVINSMFAVLDRCGLEASSVTLEPIAALNVAIPADMRKLNIALVDVGAGTSDIAITDNGTVIGYGMVPEAGDEITDFICDKYLVDFKKGEMIKQSLTTKEMIELEDIFGVTSEVPVSQIISDIEPEVDKLALHIVEEIKELNSKIPRAVVLVGGGSQTAGLKEHISKHLELPTQRIGSRLPKQVEEFSDNTGMINGTDMITPIGIARMGILNEGIEFIDATVNGSEIHLMDVNGLSVMDALVAAKIKRLYPRPGMALSFNVNSEFVTIEGEMGEHAKILVDGKKANLGDPVNKGATIEFKAPIDGKNAHVKIKDLVERSDVMESITITSNGKATELSPFVTINDKKASINDNVPDRAQVVIRNASLQDILNNEYDPAEAEMISVIVNNRIQHFGSTKYVVKLNDRIVDTSEFSSTMLEDGDILDIKKTEFEYRLENILGEPEEGRKITVNLNGKDVIFNGSMPVITLNGKKVDLSAKVSDGDTVKFKNGDEADPILSDLFEFMDIKKEELVGKSMRLLVNNVPARFTTPLRDGNNVTIEFVEG</sequence>
<dbReference type="PANTHER" id="PTHR32432">
    <property type="entry name" value="CELL DIVISION PROTEIN FTSA-RELATED"/>
    <property type="match status" value="1"/>
</dbReference>
<dbReference type="RefSeq" id="WP_091931680.1">
    <property type="nucleotide sequence ID" value="NZ_FOUJ01000001.1"/>
</dbReference>
<evidence type="ECO:0000313" key="4">
    <source>
        <dbReference type="Proteomes" id="UP000198535"/>
    </source>
</evidence>
<accession>A0A1I4NKN5</accession>
<reference evidence="4" key="1">
    <citation type="submission" date="2016-10" db="EMBL/GenBank/DDBJ databases">
        <authorList>
            <person name="Varghese N."/>
            <person name="Submissions S."/>
        </authorList>
    </citation>
    <scope>NUCLEOTIDE SEQUENCE [LARGE SCALE GENOMIC DNA]</scope>
    <source>
        <strain evidence="4">Mob M</strain>
    </source>
</reference>
<organism evidence="3 4">
    <name type="scientific">Methanolobus profundi</name>
    <dbReference type="NCBI Taxonomy" id="487685"/>
    <lineage>
        <taxon>Archaea</taxon>
        <taxon>Methanobacteriati</taxon>
        <taxon>Methanobacteriota</taxon>
        <taxon>Stenosarchaea group</taxon>
        <taxon>Methanomicrobia</taxon>
        <taxon>Methanosarcinales</taxon>
        <taxon>Methanosarcinaceae</taxon>
        <taxon>Methanolobus</taxon>
    </lineage>
</organism>
<dbReference type="InterPro" id="IPR003494">
    <property type="entry name" value="SHS2_FtsA"/>
</dbReference>
<dbReference type="PROSITE" id="PS50889">
    <property type="entry name" value="S4"/>
    <property type="match status" value="1"/>
</dbReference>
<dbReference type="SMART" id="SM00842">
    <property type="entry name" value="FtsA"/>
    <property type="match status" value="1"/>
</dbReference>
<keyword evidence="3" id="KW-0131">Cell cycle</keyword>
<evidence type="ECO:0000259" key="2">
    <source>
        <dbReference type="SMART" id="SM00842"/>
    </source>
</evidence>
<evidence type="ECO:0000256" key="1">
    <source>
        <dbReference type="PROSITE-ProRule" id="PRU00182"/>
    </source>
</evidence>
<dbReference type="CDD" id="cd24004">
    <property type="entry name" value="ASKHA_NBD_PilM-like"/>
    <property type="match status" value="1"/>
</dbReference>
<feature type="domain" description="SHS2" evidence="2">
    <location>
        <begin position="5"/>
        <end position="194"/>
    </location>
</feature>
<keyword evidence="3" id="KW-0132">Cell division</keyword>
<dbReference type="STRING" id="487685.SAMN04488696_0097"/>
<keyword evidence="1" id="KW-0694">RNA-binding</keyword>
<dbReference type="GO" id="GO:0003723">
    <property type="term" value="F:RNA binding"/>
    <property type="evidence" value="ECO:0007669"/>
    <property type="project" value="UniProtKB-KW"/>
</dbReference>
<dbReference type="OrthoDB" id="124147at2157"/>
<gene>
    <name evidence="3" type="ORF">SAMN04488696_0097</name>
</gene>
<dbReference type="Pfam" id="PF11104">
    <property type="entry name" value="PilM_2"/>
    <property type="match status" value="1"/>
</dbReference>
<dbReference type="GO" id="GO:0051301">
    <property type="term" value="P:cell division"/>
    <property type="evidence" value="ECO:0007669"/>
    <property type="project" value="UniProtKB-KW"/>
</dbReference>
<dbReference type="AlphaFoldDB" id="A0A1I4NKN5"/>
<dbReference type="EMBL" id="FOUJ01000001">
    <property type="protein sequence ID" value="SFM15733.1"/>
    <property type="molecule type" value="Genomic_DNA"/>
</dbReference>